<comment type="caution">
    <text evidence="1">The sequence shown here is derived from an EMBL/GenBank/DDBJ whole genome shotgun (WGS) entry which is preliminary data.</text>
</comment>
<proteinExistence type="predicted"/>
<evidence type="ECO:0000313" key="2">
    <source>
        <dbReference type="Proteomes" id="UP000823674"/>
    </source>
</evidence>
<organism evidence="1 2">
    <name type="scientific">Brassica rapa subsp. trilocularis</name>
    <dbReference type="NCBI Taxonomy" id="1813537"/>
    <lineage>
        <taxon>Eukaryota</taxon>
        <taxon>Viridiplantae</taxon>
        <taxon>Streptophyta</taxon>
        <taxon>Embryophyta</taxon>
        <taxon>Tracheophyta</taxon>
        <taxon>Spermatophyta</taxon>
        <taxon>Magnoliopsida</taxon>
        <taxon>eudicotyledons</taxon>
        <taxon>Gunneridae</taxon>
        <taxon>Pentapetalae</taxon>
        <taxon>rosids</taxon>
        <taxon>malvids</taxon>
        <taxon>Brassicales</taxon>
        <taxon>Brassicaceae</taxon>
        <taxon>Brassiceae</taxon>
        <taxon>Brassica</taxon>
    </lineage>
</organism>
<dbReference type="Proteomes" id="UP000823674">
    <property type="component" value="Chromosome A09"/>
</dbReference>
<sequence length="123" mass="13573">MIQTRYDKISSTHDSPIVESSNAFELLFKTLTLTFVIIKVDEVSSIQHTRIRNSLTSPSSGLVSNKRGLHSVGLVVYGSEKSKLSYFSSRCGREIMGEDSHSHSEILSPICFTNNVMMICSAG</sequence>
<gene>
    <name evidence="1" type="primary">A09g503570.1_BraROA</name>
    <name evidence="1" type="ORF">IGI04_034578</name>
</gene>
<protein>
    <submittedName>
        <fullName evidence="1">Uncharacterized protein</fullName>
    </submittedName>
</protein>
<keyword evidence="2" id="KW-1185">Reference proteome</keyword>
<accession>A0ABQ7L973</accession>
<dbReference type="EMBL" id="JADBGQ010000008">
    <property type="protein sequence ID" value="KAG5383108.1"/>
    <property type="molecule type" value="Genomic_DNA"/>
</dbReference>
<evidence type="ECO:0000313" key="1">
    <source>
        <dbReference type="EMBL" id="KAG5383108.1"/>
    </source>
</evidence>
<reference evidence="1 2" key="1">
    <citation type="submission" date="2021-03" db="EMBL/GenBank/DDBJ databases">
        <authorList>
            <person name="King G.J."/>
            <person name="Bancroft I."/>
            <person name="Baten A."/>
            <person name="Bloomfield J."/>
            <person name="Borpatragohain P."/>
            <person name="He Z."/>
            <person name="Irish N."/>
            <person name="Irwin J."/>
            <person name="Liu K."/>
            <person name="Mauleon R.P."/>
            <person name="Moore J."/>
            <person name="Morris R."/>
            <person name="Ostergaard L."/>
            <person name="Wang B."/>
            <person name="Wells R."/>
        </authorList>
    </citation>
    <scope>NUCLEOTIDE SEQUENCE [LARGE SCALE GENOMIC DNA]</scope>
    <source>
        <strain evidence="1">R-o-18</strain>
        <tissue evidence="1">Leaf</tissue>
    </source>
</reference>
<name>A0ABQ7L973_BRACM</name>